<proteinExistence type="inferred from homology"/>
<dbReference type="AlphaFoldDB" id="A0A9W8W865"/>
<comment type="similarity">
    <text evidence="1">Belongs to the sulfatase family.</text>
</comment>
<dbReference type="InterPro" id="IPR017850">
    <property type="entry name" value="Alkaline_phosphatase_core_sf"/>
</dbReference>
<dbReference type="GO" id="GO:0008449">
    <property type="term" value="F:N-acetylglucosamine-6-sulfatase activity"/>
    <property type="evidence" value="ECO:0007669"/>
    <property type="project" value="TreeGrafter"/>
</dbReference>
<gene>
    <name evidence="3" type="ORF">N0V84_008461</name>
</gene>
<protein>
    <recommendedName>
        <fullName evidence="2">Sulfatase N-terminal domain-containing protein</fullName>
    </recommendedName>
</protein>
<accession>A0A9W8W865</accession>
<keyword evidence="4" id="KW-1185">Reference proteome</keyword>
<reference evidence="3" key="1">
    <citation type="submission" date="2022-10" db="EMBL/GenBank/DDBJ databases">
        <title>Tapping the CABI collections for fungal endophytes: first genome assemblies for Collariella, Neodidymelliopsis, Ascochyta clinopodiicola, Didymella pomorum, Didymosphaeria variabile, Neocosmospora piperis and Neocucurbitaria cava.</title>
        <authorList>
            <person name="Hill R."/>
        </authorList>
    </citation>
    <scope>NUCLEOTIDE SEQUENCE</scope>
    <source>
        <strain evidence="3">IMI 366586</strain>
    </source>
</reference>
<evidence type="ECO:0000313" key="4">
    <source>
        <dbReference type="Proteomes" id="UP001140502"/>
    </source>
</evidence>
<dbReference type="GO" id="GO:0005539">
    <property type="term" value="F:glycosaminoglycan binding"/>
    <property type="evidence" value="ECO:0007669"/>
    <property type="project" value="TreeGrafter"/>
</dbReference>
<sequence length="115" mass="13201">MVEFNDRHYRGRLQALQAVDELVEGLMERLEEHGVLGNTYIFYKTDNGYHISQHHLQPGKECSSEEDINIRSSSAALAISEGKRGFNGVQDKRVFNNTYKALRVVGQDYNLYYSV</sequence>
<dbReference type="Pfam" id="PF00884">
    <property type="entry name" value="Sulfatase"/>
    <property type="match status" value="1"/>
</dbReference>
<comment type="caution">
    <text evidence="3">The sequence shown here is derived from an EMBL/GenBank/DDBJ whole genome shotgun (WGS) entry which is preliminary data.</text>
</comment>
<evidence type="ECO:0000256" key="1">
    <source>
        <dbReference type="ARBA" id="ARBA00008779"/>
    </source>
</evidence>
<dbReference type="EMBL" id="JAPEUR010000208">
    <property type="protein sequence ID" value="KAJ4315246.1"/>
    <property type="molecule type" value="Genomic_DNA"/>
</dbReference>
<dbReference type="SUPFAM" id="SSF53649">
    <property type="entry name" value="Alkaline phosphatase-like"/>
    <property type="match status" value="1"/>
</dbReference>
<dbReference type="InterPro" id="IPR000917">
    <property type="entry name" value="Sulfatase_N"/>
</dbReference>
<dbReference type="PANTHER" id="PTHR43108:SF8">
    <property type="entry name" value="SD21168P"/>
    <property type="match status" value="1"/>
</dbReference>
<dbReference type="Gene3D" id="3.40.720.10">
    <property type="entry name" value="Alkaline Phosphatase, subunit A"/>
    <property type="match status" value="1"/>
</dbReference>
<organism evidence="3 4">
    <name type="scientific">Fusarium piperis</name>
    <dbReference type="NCBI Taxonomy" id="1435070"/>
    <lineage>
        <taxon>Eukaryota</taxon>
        <taxon>Fungi</taxon>
        <taxon>Dikarya</taxon>
        <taxon>Ascomycota</taxon>
        <taxon>Pezizomycotina</taxon>
        <taxon>Sordariomycetes</taxon>
        <taxon>Hypocreomycetidae</taxon>
        <taxon>Hypocreales</taxon>
        <taxon>Nectriaceae</taxon>
        <taxon>Fusarium</taxon>
        <taxon>Fusarium solani species complex</taxon>
    </lineage>
</organism>
<dbReference type="PANTHER" id="PTHR43108">
    <property type="entry name" value="N-ACETYLGLUCOSAMINE-6-SULFATASE FAMILY MEMBER"/>
    <property type="match status" value="1"/>
</dbReference>
<feature type="domain" description="Sulfatase N-terminal" evidence="2">
    <location>
        <begin position="7"/>
        <end position="69"/>
    </location>
</feature>
<name>A0A9W8W865_9HYPO</name>
<evidence type="ECO:0000259" key="2">
    <source>
        <dbReference type="Pfam" id="PF00884"/>
    </source>
</evidence>
<evidence type="ECO:0000313" key="3">
    <source>
        <dbReference type="EMBL" id="KAJ4315246.1"/>
    </source>
</evidence>
<dbReference type="OrthoDB" id="96314at2759"/>
<dbReference type="Proteomes" id="UP001140502">
    <property type="component" value="Unassembled WGS sequence"/>
</dbReference>